<evidence type="ECO:0000313" key="2">
    <source>
        <dbReference type="Proteomes" id="UP001597400"/>
    </source>
</evidence>
<keyword evidence="2" id="KW-1185">Reference proteome</keyword>
<comment type="caution">
    <text evidence="1">The sequence shown here is derived from an EMBL/GenBank/DDBJ whole genome shotgun (WGS) entry which is preliminary data.</text>
</comment>
<dbReference type="RefSeq" id="WP_380928520.1">
    <property type="nucleotide sequence ID" value="NZ_JBHUGS010000002.1"/>
</dbReference>
<proteinExistence type="predicted"/>
<gene>
    <name evidence="1" type="ORF">ACFSGX_06630</name>
</gene>
<evidence type="ECO:0000313" key="1">
    <source>
        <dbReference type="EMBL" id="MFD1950440.1"/>
    </source>
</evidence>
<reference evidence="2" key="1">
    <citation type="journal article" date="2019" name="Int. J. Syst. Evol. Microbiol.">
        <title>The Global Catalogue of Microorganisms (GCM) 10K type strain sequencing project: providing services to taxonomists for standard genome sequencing and annotation.</title>
        <authorList>
            <consortium name="The Broad Institute Genomics Platform"/>
            <consortium name="The Broad Institute Genome Sequencing Center for Infectious Disease"/>
            <person name="Wu L."/>
            <person name="Ma J."/>
        </authorList>
    </citation>
    <scope>NUCLEOTIDE SEQUENCE [LARGE SCALE GENOMIC DNA]</scope>
    <source>
        <strain evidence="2">CGMCC 1.12702</strain>
    </source>
</reference>
<sequence length="84" mass="9589">MLVFLAIAAAATPVTDPPAVRALIDRRTACNHWSGEEPYDPARARQIEHAIRTLRCDTLDADERRLKIRYRGDPHILQRLATDR</sequence>
<dbReference type="EMBL" id="JBHUGS010000002">
    <property type="protein sequence ID" value="MFD1950440.1"/>
    <property type="molecule type" value="Genomic_DNA"/>
</dbReference>
<name>A0ABW4TX32_9SPHN</name>
<protein>
    <submittedName>
        <fullName evidence="1">Uncharacterized protein</fullName>
    </submittedName>
</protein>
<dbReference type="Proteomes" id="UP001597400">
    <property type="component" value="Unassembled WGS sequence"/>
</dbReference>
<organism evidence="1 2">
    <name type="scientific">Sphingomonas arantia</name>
    <dbReference type="NCBI Taxonomy" id="1460676"/>
    <lineage>
        <taxon>Bacteria</taxon>
        <taxon>Pseudomonadati</taxon>
        <taxon>Pseudomonadota</taxon>
        <taxon>Alphaproteobacteria</taxon>
        <taxon>Sphingomonadales</taxon>
        <taxon>Sphingomonadaceae</taxon>
        <taxon>Sphingomonas</taxon>
    </lineage>
</organism>
<accession>A0ABW4TX32</accession>